<keyword evidence="6" id="KW-0133">Cell shape</keyword>
<proteinExistence type="predicted"/>
<keyword evidence="8 11" id="KW-1133">Transmembrane helix</keyword>
<dbReference type="NCBIfam" id="TIGR02210">
    <property type="entry name" value="rodA_shape"/>
    <property type="match status" value="1"/>
</dbReference>
<dbReference type="Pfam" id="PF01098">
    <property type="entry name" value="FTSW_RODA_SPOVE"/>
    <property type="match status" value="1"/>
</dbReference>
<feature type="transmembrane region" description="Helical" evidence="11">
    <location>
        <begin position="162"/>
        <end position="179"/>
    </location>
</feature>
<evidence type="ECO:0000256" key="1">
    <source>
        <dbReference type="ARBA" id="ARBA00004141"/>
    </source>
</evidence>
<evidence type="ECO:0000256" key="8">
    <source>
        <dbReference type="ARBA" id="ARBA00022989"/>
    </source>
</evidence>
<name>A0ABT9W4H1_9BACI</name>
<evidence type="ECO:0000256" key="2">
    <source>
        <dbReference type="ARBA" id="ARBA00022475"/>
    </source>
</evidence>
<dbReference type="RefSeq" id="WP_307397666.1">
    <property type="nucleotide sequence ID" value="NZ_BAAADK010000047.1"/>
</dbReference>
<comment type="subcellular location">
    <subcellularLocation>
        <location evidence="1">Membrane</location>
        <topology evidence="1">Multi-pass membrane protein</topology>
    </subcellularLocation>
</comment>
<evidence type="ECO:0000256" key="6">
    <source>
        <dbReference type="ARBA" id="ARBA00022960"/>
    </source>
</evidence>
<feature type="transmembrane region" description="Helical" evidence="11">
    <location>
        <begin position="351"/>
        <end position="372"/>
    </location>
</feature>
<keyword evidence="10" id="KW-0961">Cell wall biogenesis/degradation</keyword>
<evidence type="ECO:0000256" key="9">
    <source>
        <dbReference type="ARBA" id="ARBA00023136"/>
    </source>
</evidence>
<evidence type="ECO:0000256" key="10">
    <source>
        <dbReference type="ARBA" id="ARBA00023316"/>
    </source>
</evidence>
<feature type="transmembrane region" description="Helical" evidence="11">
    <location>
        <begin position="285"/>
        <end position="305"/>
    </location>
</feature>
<sequence>MENEKPLYQKLDYGLITIVLMLAGFSLIAIYKATAGTGSSDFTKQIVWYAVSFVIAGGTLLVDYRKLKQLAIPFYIVGMLLLVYVAIFGVERKGAQRWIDFGNFAFQPSEVMKVFLIIFLAYLLVKAQEKYEKSLRGDLIITGQLAIASIVPFFFIFRQPDLGTALVLIGIVAVMLLVAGISWRILFTLTAGAITFIIGLIFLYFLNFDLFSKIIRDHQLERIYGWLDPEGNIQNFGYQLIMSLNSIGSGQLIGKEFETITVPTQHSWIPEVHTDFIFAVIGEEFGFIGSSILISLFFILIYRLVQIALTCNDPFGSYLVAGIAGALVFQIFQNIGMTIGLLPITGLALPFISYGGSALMTNMLAIGIVLNVSMRTKEYMFD</sequence>
<comment type="caution">
    <text evidence="12">The sequence shown here is derived from an EMBL/GenBank/DDBJ whole genome shotgun (WGS) entry which is preliminary data.</text>
</comment>
<dbReference type="Proteomes" id="UP001235840">
    <property type="component" value="Unassembled WGS sequence"/>
</dbReference>
<dbReference type="InterPro" id="IPR001182">
    <property type="entry name" value="FtsW/RodA"/>
</dbReference>
<dbReference type="InterPro" id="IPR018365">
    <property type="entry name" value="Cell_cycle_FtsW-rel_CS"/>
</dbReference>
<accession>A0ABT9W4H1</accession>
<protein>
    <submittedName>
        <fullName evidence="12">Rod shape-determining protein RodA</fullName>
    </submittedName>
</protein>
<organism evidence="12 13">
    <name type="scientific">Caldalkalibacillus horti</name>
    <dbReference type="NCBI Taxonomy" id="77523"/>
    <lineage>
        <taxon>Bacteria</taxon>
        <taxon>Bacillati</taxon>
        <taxon>Bacillota</taxon>
        <taxon>Bacilli</taxon>
        <taxon>Bacillales</taxon>
        <taxon>Bacillaceae</taxon>
        <taxon>Caldalkalibacillus</taxon>
    </lineage>
</organism>
<evidence type="ECO:0000313" key="13">
    <source>
        <dbReference type="Proteomes" id="UP001235840"/>
    </source>
</evidence>
<keyword evidence="13" id="KW-1185">Reference proteome</keyword>
<evidence type="ECO:0000256" key="7">
    <source>
        <dbReference type="ARBA" id="ARBA00022984"/>
    </source>
</evidence>
<feature type="transmembrane region" description="Helical" evidence="11">
    <location>
        <begin position="71"/>
        <end position="90"/>
    </location>
</feature>
<evidence type="ECO:0000256" key="5">
    <source>
        <dbReference type="ARBA" id="ARBA00022692"/>
    </source>
</evidence>
<evidence type="ECO:0000256" key="3">
    <source>
        <dbReference type="ARBA" id="ARBA00022676"/>
    </source>
</evidence>
<feature type="transmembrane region" description="Helical" evidence="11">
    <location>
        <begin position="139"/>
        <end position="156"/>
    </location>
</feature>
<keyword evidence="4" id="KW-0808">Transferase</keyword>
<dbReference type="PANTHER" id="PTHR30474">
    <property type="entry name" value="CELL CYCLE PROTEIN"/>
    <property type="match status" value="1"/>
</dbReference>
<evidence type="ECO:0000256" key="4">
    <source>
        <dbReference type="ARBA" id="ARBA00022679"/>
    </source>
</evidence>
<keyword evidence="3" id="KW-0328">Glycosyltransferase</keyword>
<dbReference type="EMBL" id="JAUSTY010000024">
    <property type="protein sequence ID" value="MDQ0168145.1"/>
    <property type="molecule type" value="Genomic_DNA"/>
</dbReference>
<feature type="transmembrane region" description="Helical" evidence="11">
    <location>
        <begin position="186"/>
        <end position="206"/>
    </location>
</feature>
<feature type="transmembrane region" description="Helical" evidence="11">
    <location>
        <begin position="12"/>
        <end position="34"/>
    </location>
</feature>
<keyword evidence="2" id="KW-1003">Cell membrane</keyword>
<dbReference type="InterPro" id="IPR011923">
    <property type="entry name" value="RodA/MrdB"/>
</dbReference>
<gene>
    <name evidence="12" type="ORF">J2S11_004097</name>
</gene>
<reference evidence="12 13" key="1">
    <citation type="submission" date="2023-07" db="EMBL/GenBank/DDBJ databases">
        <title>Genomic Encyclopedia of Type Strains, Phase IV (KMG-IV): sequencing the most valuable type-strain genomes for metagenomic binning, comparative biology and taxonomic classification.</title>
        <authorList>
            <person name="Goeker M."/>
        </authorList>
    </citation>
    <scope>NUCLEOTIDE SEQUENCE [LARGE SCALE GENOMIC DNA]</scope>
    <source>
        <strain evidence="12 13">DSM 12751</strain>
    </source>
</reference>
<keyword evidence="7" id="KW-0573">Peptidoglycan synthesis</keyword>
<dbReference type="PROSITE" id="PS00428">
    <property type="entry name" value="FTSW_RODA_SPOVE"/>
    <property type="match status" value="1"/>
</dbReference>
<dbReference type="PANTHER" id="PTHR30474:SF1">
    <property type="entry name" value="PEPTIDOGLYCAN GLYCOSYLTRANSFERASE MRDB"/>
    <property type="match status" value="1"/>
</dbReference>
<feature type="transmembrane region" description="Helical" evidence="11">
    <location>
        <begin position="46"/>
        <end position="64"/>
    </location>
</feature>
<evidence type="ECO:0000313" key="12">
    <source>
        <dbReference type="EMBL" id="MDQ0168145.1"/>
    </source>
</evidence>
<keyword evidence="9 11" id="KW-0472">Membrane</keyword>
<evidence type="ECO:0000256" key="11">
    <source>
        <dbReference type="SAM" id="Phobius"/>
    </source>
</evidence>
<feature type="transmembrane region" description="Helical" evidence="11">
    <location>
        <begin position="110"/>
        <end position="127"/>
    </location>
</feature>
<keyword evidence="5 11" id="KW-0812">Transmembrane</keyword>
<feature type="transmembrane region" description="Helical" evidence="11">
    <location>
        <begin position="317"/>
        <end position="339"/>
    </location>
</feature>